<proteinExistence type="predicted"/>
<organism evidence="1 2">
    <name type="scientific">Phyllobacterium salinisoli</name>
    <dbReference type="NCBI Taxonomy" id="1899321"/>
    <lineage>
        <taxon>Bacteria</taxon>
        <taxon>Pseudomonadati</taxon>
        <taxon>Pseudomonadota</taxon>
        <taxon>Alphaproteobacteria</taxon>
        <taxon>Hyphomicrobiales</taxon>
        <taxon>Phyllobacteriaceae</taxon>
        <taxon>Phyllobacterium</taxon>
    </lineage>
</organism>
<evidence type="ECO:0008006" key="3">
    <source>
        <dbReference type="Google" id="ProtNLM"/>
    </source>
</evidence>
<dbReference type="OrthoDB" id="7744280at2"/>
<dbReference type="EMBL" id="QOZG01000002">
    <property type="protein sequence ID" value="RCS24926.1"/>
    <property type="molecule type" value="Genomic_DNA"/>
</dbReference>
<evidence type="ECO:0000313" key="2">
    <source>
        <dbReference type="Proteomes" id="UP000253420"/>
    </source>
</evidence>
<reference evidence="1 2" key="1">
    <citation type="submission" date="2018-07" db="EMBL/GenBank/DDBJ databases">
        <title>The draft genome of Phyllobacterium salinisoli.</title>
        <authorList>
            <person name="Liu L."/>
            <person name="Li L."/>
            <person name="Zhang X."/>
            <person name="Liang L."/>
        </authorList>
    </citation>
    <scope>NUCLEOTIDE SEQUENCE [LARGE SCALE GENOMIC DNA]</scope>
    <source>
        <strain evidence="1 2">LLAN61</strain>
    </source>
</reference>
<dbReference type="RefSeq" id="WP_114439372.1">
    <property type="nucleotide sequence ID" value="NZ_QOZG01000002.1"/>
</dbReference>
<gene>
    <name evidence="1" type="ORF">DUT91_05625</name>
</gene>
<accession>A0A368K6A9</accession>
<sequence>MRETLLNGRNMVRFFCAFALVLLAFAHKPVILSPNSGIDLSAYTLPDGTVPVLCLPSGGNGDTHDHRDEHQYGNACEACRISAAFACPVPPKTAGPVLSPGEIIAFAPAVPVIWRDTYPPSAPPQAPPFV</sequence>
<protein>
    <recommendedName>
        <fullName evidence="3">DUF2946 domain-containing protein</fullName>
    </recommendedName>
</protein>
<comment type="caution">
    <text evidence="1">The sequence shown here is derived from an EMBL/GenBank/DDBJ whole genome shotgun (WGS) entry which is preliminary data.</text>
</comment>
<evidence type="ECO:0000313" key="1">
    <source>
        <dbReference type="EMBL" id="RCS24926.1"/>
    </source>
</evidence>
<dbReference type="AlphaFoldDB" id="A0A368K6A9"/>
<dbReference type="Proteomes" id="UP000253420">
    <property type="component" value="Unassembled WGS sequence"/>
</dbReference>
<name>A0A368K6A9_9HYPH</name>
<keyword evidence="2" id="KW-1185">Reference proteome</keyword>